<dbReference type="OrthoDB" id="10261782at2759"/>
<dbReference type="InterPro" id="IPR038921">
    <property type="entry name" value="YOR389W-like"/>
</dbReference>
<keyword evidence="3" id="KW-1185">Reference proteome</keyword>
<comment type="caution">
    <text evidence="2">The sequence shown here is derived from an EMBL/GenBank/DDBJ whole genome shotgun (WGS) entry which is preliminary data.</text>
</comment>
<reference evidence="2" key="1">
    <citation type="submission" date="2023-04" db="EMBL/GenBank/DDBJ databases">
        <title>Ambrosiozyma monospora NBRC 1965.</title>
        <authorList>
            <person name="Ichikawa N."/>
            <person name="Sato H."/>
            <person name="Tonouchi N."/>
        </authorList>
    </citation>
    <scope>NUCLEOTIDE SEQUENCE</scope>
    <source>
        <strain evidence="2">NBRC 1965</strain>
    </source>
</reference>
<dbReference type="AlphaFoldDB" id="A0A9W6YMW8"/>
<evidence type="ECO:0000256" key="1">
    <source>
        <dbReference type="SAM" id="Phobius"/>
    </source>
</evidence>
<evidence type="ECO:0000313" key="2">
    <source>
        <dbReference type="EMBL" id="GMG20658.1"/>
    </source>
</evidence>
<gene>
    <name evidence="2" type="ORF">Amon01_000139500</name>
</gene>
<feature type="transmembrane region" description="Helical" evidence="1">
    <location>
        <begin position="15"/>
        <end position="37"/>
    </location>
</feature>
<organism evidence="2 3">
    <name type="scientific">Ambrosiozyma monospora</name>
    <name type="common">Yeast</name>
    <name type="synonym">Endomycopsis monosporus</name>
    <dbReference type="NCBI Taxonomy" id="43982"/>
    <lineage>
        <taxon>Eukaryota</taxon>
        <taxon>Fungi</taxon>
        <taxon>Dikarya</taxon>
        <taxon>Ascomycota</taxon>
        <taxon>Saccharomycotina</taxon>
        <taxon>Pichiomycetes</taxon>
        <taxon>Pichiales</taxon>
        <taxon>Pichiaceae</taxon>
        <taxon>Ambrosiozyma</taxon>
    </lineage>
</organism>
<keyword evidence="1" id="KW-0812">Transmembrane</keyword>
<keyword evidence="1" id="KW-1133">Transmembrane helix</keyword>
<name>A0A9W6YMW8_AMBMO</name>
<dbReference type="Proteomes" id="UP001165063">
    <property type="component" value="Unassembled WGS sequence"/>
</dbReference>
<dbReference type="EMBL" id="BSXU01000429">
    <property type="protein sequence ID" value="GMG20658.1"/>
    <property type="molecule type" value="Genomic_DNA"/>
</dbReference>
<dbReference type="PANTHER" id="PTHR35204:SF1">
    <property type="entry name" value="ENTEROTOXIN"/>
    <property type="match status" value="1"/>
</dbReference>
<keyword evidence="1" id="KW-0472">Membrane</keyword>
<protein>
    <submittedName>
        <fullName evidence="2">Unnamed protein product</fullName>
    </submittedName>
</protein>
<proteinExistence type="predicted"/>
<sequence length="577" mass="66314">MSRNDRRIGVINNRLPITALFLCLLLVIILQFTVIFYTESNNDTRIEVSSIIKKSDTKKSKFKEISFDNFEDELDKHLDILNATAIFNDVNNALKQKNTDLYPIGVSYLPVYIPEGTLLYHANRDGKTPLNITWTAMDYEFSYHYIDVPRVKPQNLHPTVKRNTKIPHIFTLEVTKPLDKLILLTGASASKLPTGEMDSQYLLAQLDTYEDFDEKQIISKICRWGQENGGLDGLVRLEVGFEVILCDVTDKVSIIHDLTLADTKKVIGFPADEKLPTEQSEEEKQQSFLLDKFEAMAGFDNYLAGSRVYDSEKRILPDFSKLVTFLNRTYISPDPYKRRIYNTLNSTKDKVLSDLSDVLKTPSDPSSSTNWQIVTEGIVAKFGPMLMTLNSSFTKFEHVHQDTGLLGQELSSYTFNYIRRYTSSTTYNFTTESRKLAVWDYVHPIKHLATPVDHLIWSSITMTQQQIVDEVYNTFLLSRDLLSIYNSGDDRHMVEPARIKKAQAQLRNLLDKLNWPLFYRCSQTCRFDELCFVPTWGPSRMNMLKNTVGLEISNDNERARVSKDLVCVSYKDMMDIS</sequence>
<evidence type="ECO:0000313" key="3">
    <source>
        <dbReference type="Proteomes" id="UP001165063"/>
    </source>
</evidence>
<accession>A0A9W6YMW8</accession>
<dbReference type="PANTHER" id="PTHR35204">
    <property type="entry name" value="YALI0A21131P"/>
    <property type="match status" value="1"/>
</dbReference>